<dbReference type="EMBL" id="CAJVNV010000156">
    <property type="protein sequence ID" value="CAG8084864.1"/>
    <property type="molecule type" value="Genomic_DNA"/>
</dbReference>
<name>A0A9W4MT49_PENNA</name>
<evidence type="ECO:0000313" key="2">
    <source>
        <dbReference type="Proteomes" id="UP001153461"/>
    </source>
</evidence>
<reference evidence="1" key="1">
    <citation type="submission" date="2021-07" db="EMBL/GenBank/DDBJ databases">
        <authorList>
            <person name="Branca A.L. A."/>
        </authorList>
    </citation>
    <scope>NUCLEOTIDE SEQUENCE</scope>
</reference>
<proteinExistence type="predicted"/>
<protein>
    <submittedName>
        <fullName evidence="1">Uncharacterized protein</fullName>
    </submittedName>
</protein>
<dbReference type="AlphaFoldDB" id="A0A9W4MT49"/>
<sequence length="147" mass="16573">MAPSDVHFASLDEINNPKFGNLQLYCRTKLAIILGVKYRLLERVNTAMQQQWKEAFPGPLGKLLTTTMLTIGRDVEQGCFSALYAATSPEIVEKDWNGYYFTDPGQPGKESSQASDPGLGSALWYLSELIIKDRLGQWVLFDWRPKV</sequence>
<dbReference type="Proteomes" id="UP001153461">
    <property type="component" value="Unassembled WGS sequence"/>
</dbReference>
<dbReference type="Gene3D" id="3.40.50.720">
    <property type="entry name" value="NAD(P)-binding Rossmann-like Domain"/>
    <property type="match status" value="1"/>
</dbReference>
<gene>
    <name evidence="1" type="ORF">PNAL_LOCUS4239</name>
</gene>
<accession>A0A9W4MT49</accession>
<comment type="caution">
    <text evidence="1">The sequence shown here is derived from an EMBL/GenBank/DDBJ whole genome shotgun (WGS) entry which is preliminary data.</text>
</comment>
<evidence type="ECO:0000313" key="1">
    <source>
        <dbReference type="EMBL" id="CAG8084864.1"/>
    </source>
</evidence>
<dbReference type="OrthoDB" id="4364at2759"/>
<organism evidence="1 2">
    <name type="scientific">Penicillium nalgiovense</name>
    <dbReference type="NCBI Taxonomy" id="60175"/>
    <lineage>
        <taxon>Eukaryota</taxon>
        <taxon>Fungi</taxon>
        <taxon>Dikarya</taxon>
        <taxon>Ascomycota</taxon>
        <taxon>Pezizomycotina</taxon>
        <taxon>Eurotiomycetes</taxon>
        <taxon>Eurotiomycetidae</taxon>
        <taxon>Eurotiales</taxon>
        <taxon>Aspergillaceae</taxon>
        <taxon>Penicillium</taxon>
    </lineage>
</organism>